<feature type="signal peptide" evidence="1">
    <location>
        <begin position="1"/>
        <end position="26"/>
    </location>
</feature>
<organism evidence="2 3">
    <name type="scientific">Collybiopsis luxurians FD-317 M1</name>
    <dbReference type="NCBI Taxonomy" id="944289"/>
    <lineage>
        <taxon>Eukaryota</taxon>
        <taxon>Fungi</taxon>
        <taxon>Dikarya</taxon>
        <taxon>Basidiomycota</taxon>
        <taxon>Agaricomycotina</taxon>
        <taxon>Agaricomycetes</taxon>
        <taxon>Agaricomycetidae</taxon>
        <taxon>Agaricales</taxon>
        <taxon>Marasmiineae</taxon>
        <taxon>Omphalotaceae</taxon>
        <taxon>Collybiopsis</taxon>
        <taxon>Collybiopsis luxurians</taxon>
    </lineage>
</organism>
<evidence type="ECO:0000256" key="1">
    <source>
        <dbReference type="SAM" id="SignalP"/>
    </source>
</evidence>
<accession>A0A0D0CLA4</accession>
<dbReference type="OrthoDB" id="2942583at2759"/>
<dbReference type="HOGENOM" id="CLU_1133688_0_0_1"/>
<feature type="chain" id="PRO_5002208710" description="Protein kinase domain-containing protein" evidence="1">
    <location>
        <begin position="27"/>
        <end position="245"/>
    </location>
</feature>
<evidence type="ECO:0000313" key="3">
    <source>
        <dbReference type="Proteomes" id="UP000053593"/>
    </source>
</evidence>
<dbReference type="Proteomes" id="UP000053593">
    <property type="component" value="Unassembled WGS sequence"/>
</dbReference>
<gene>
    <name evidence="2" type="ORF">GYMLUDRAFT_60234</name>
</gene>
<proteinExistence type="predicted"/>
<protein>
    <recommendedName>
        <fullName evidence="4">Protein kinase domain-containing protein</fullName>
    </recommendedName>
</protein>
<keyword evidence="3" id="KW-1185">Reference proteome</keyword>
<sequence>MVVFKSVFWVQIITFLGLFIVSPVQCAPPVKSLIPVFKTPITGLTPGPILSKKGKNNFGIYSISGNYNGHRGEDLILKVVRDTADYWGEVKALRHPEVDQFVGSGKMKISQDGKERAVIIMKKQPGMALEETEAFIKASDAEKLEMKKETVRLMCDQVGNLAVSPSRCFRDDNNLQGNVLVQVQGTKVVSVKLVDFGGESIYRVKADVKKEDVASTFCLSKLRRDMLMSCEGELLSRGVDSKKVI</sequence>
<evidence type="ECO:0008006" key="4">
    <source>
        <dbReference type="Google" id="ProtNLM"/>
    </source>
</evidence>
<name>A0A0D0CLA4_9AGAR</name>
<keyword evidence="1" id="KW-0732">Signal</keyword>
<evidence type="ECO:0000313" key="2">
    <source>
        <dbReference type="EMBL" id="KIK59332.1"/>
    </source>
</evidence>
<dbReference type="AlphaFoldDB" id="A0A0D0CLA4"/>
<dbReference type="EMBL" id="KN834780">
    <property type="protein sequence ID" value="KIK59332.1"/>
    <property type="molecule type" value="Genomic_DNA"/>
</dbReference>
<reference evidence="2 3" key="1">
    <citation type="submission" date="2014-04" db="EMBL/GenBank/DDBJ databases">
        <title>Evolutionary Origins and Diversification of the Mycorrhizal Mutualists.</title>
        <authorList>
            <consortium name="DOE Joint Genome Institute"/>
            <consortium name="Mycorrhizal Genomics Consortium"/>
            <person name="Kohler A."/>
            <person name="Kuo A."/>
            <person name="Nagy L.G."/>
            <person name="Floudas D."/>
            <person name="Copeland A."/>
            <person name="Barry K.W."/>
            <person name="Cichocki N."/>
            <person name="Veneault-Fourrey C."/>
            <person name="LaButti K."/>
            <person name="Lindquist E.A."/>
            <person name="Lipzen A."/>
            <person name="Lundell T."/>
            <person name="Morin E."/>
            <person name="Murat C."/>
            <person name="Riley R."/>
            <person name="Ohm R."/>
            <person name="Sun H."/>
            <person name="Tunlid A."/>
            <person name="Henrissat B."/>
            <person name="Grigoriev I.V."/>
            <person name="Hibbett D.S."/>
            <person name="Martin F."/>
        </authorList>
    </citation>
    <scope>NUCLEOTIDE SEQUENCE [LARGE SCALE GENOMIC DNA]</scope>
    <source>
        <strain evidence="2 3">FD-317 M1</strain>
    </source>
</reference>